<feature type="non-terminal residue" evidence="2">
    <location>
        <position position="426"/>
    </location>
</feature>
<organism evidence="2 3">
    <name type="scientific">Euroglyphus maynei</name>
    <name type="common">Mayne's house dust mite</name>
    <dbReference type="NCBI Taxonomy" id="6958"/>
    <lineage>
        <taxon>Eukaryota</taxon>
        <taxon>Metazoa</taxon>
        <taxon>Ecdysozoa</taxon>
        <taxon>Arthropoda</taxon>
        <taxon>Chelicerata</taxon>
        <taxon>Arachnida</taxon>
        <taxon>Acari</taxon>
        <taxon>Acariformes</taxon>
        <taxon>Sarcoptiformes</taxon>
        <taxon>Astigmata</taxon>
        <taxon>Psoroptidia</taxon>
        <taxon>Analgoidea</taxon>
        <taxon>Pyroglyphidae</taxon>
        <taxon>Pyroglyphinae</taxon>
        <taxon>Euroglyphus</taxon>
    </lineage>
</organism>
<proteinExistence type="predicted"/>
<dbReference type="Proteomes" id="UP000194236">
    <property type="component" value="Unassembled WGS sequence"/>
</dbReference>
<feature type="region of interest" description="Disordered" evidence="1">
    <location>
        <begin position="156"/>
        <end position="222"/>
    </location>
</feature>
<evidence type="ECO:0000256" key="1">
    <source>
        <dbReference type="SAM" id="MobiDB-lite"/>
    </source>
</evidence>
<dbReference type="AlphaFoldDB" id="A0A1Y3B4U2"/>
<gene>
    <name evidence="2" type="ORF">BLA29_006254</name>
</gene>
<feature type="compositionally biased region" description="Basic and acidic residues" evidence="1">
    <location>
        <begin position="383"/>
        <end position="394"/>
    </location>
</feature>
<feature type="region of interest" description="Disordered" evidence="1">
    <location>
        <begin position="383"/>
        <end position="414"/>
    </location>
</feature>
<evidence type="ECO:0000313" key="3">
    <source>
        <dbReference type="Proteomes" id="UP000194236"/>
    </source>
</evidence>
<name>A0A1Y3B4U2_EURMA</name>
<sequence>MREQQNFSEEFRPTKRIELRDRLKIIADSYYPIATNKDESPSKLIQAKIASPKSQPLIQQTQQLKTVKNENLFKWKSVAYEQQELKSIVNDPPVKSTPTPMIIEKSKTSVADLKQLFERKMAENDDNGKELAPELLPVRDKKRLFEKAIRQENEAKAKQYRKVGRLPCTWQQQQPPPPPPSEDEYHQSPKRLKEHQREEEEIGELEKNIETDDEEEEEQVSPMFEKSIEMVQAVCETFKSIDDISINEFDDYAEQQLLEDRQTEMNEEIDEESIMELTFTAIDQEQENENIEEFSGDSSDNNYNLIHRSSTRANISNSIADIQSHSPSSSDSLAPEKPQRLFLYEHEEKEDGTSELETGKNIDTEIEPPIRTISFYREQQRKLREEQQMSKRNTEISSKQTMAKNIDMEHEDERERFRLDCQSKMI</sequence>
<keyword evidence="3" id="KW-1185">Reference proteome</keyword>
<protein>
    <submittedName>
        <fullName evidence="2">Uncharacterized protein</fullName>
    </submittedName>
</protein>
<comment type="caution">
    <text evidence="2">The sequence shown here is derived from an EMBL/GenBank/DDBJ whole genome shotgun (WGS) entry which is preliminary data.</text>
</comment>
<dbReference type="EMBL" id="MUJZ01044315">
    <property type="protein sequence ID" value="OTF74978.1"/>
    <property type="molecule type" value="Genomic_DNA"/>
</dbReference>
<evidence type="ECO:0000313" key="2">
    <source>
        <dbReference type="EMBL" id="OTF74978.1"/>
    </source>
</evidence>
<accession>A0A1Y3B4U2</accession>
<reference evidence="2 3" key="1">
    <citation type="submission" date="2017-03" db="EMBL/GenBank/DDBJ databases">
        <title>Genome Survey of Euroglyphus maynei.</title>
        <authorList>
            <person name="Arlian L.G."/>
            <person name="Morgan M.S."/>
            <person name="Rider S.D."/>
        </authorList>
    </citation>
    <scope>NUCLEOTIDE SEQUENCE [LARGE SCALE GENOMIC DNA]</scope>
    <source>
        <strain evidence="2">Arlian Lab</strain>
        <tissue evidence="2">Whole body</tissue>
    </source>
</reference>